<evidence type="ECO:0000313" key="1">
    <source>
        <dbReference type="EMBL" id="WIM98479.1"/>
    </source>
</evidence>
<gene>
    <name evidence="1" type="ORF">ACTOB_002080</name>
</gene>
<evidence type="ECO:0000313" key="2">
    <source>
        <dbReference type="Proteomes" id="UP001240150"/>
    </source>
</evidence>
<organism evidence="1 2">
    <name type="scientific">Actinoplanes oblitus</name>
    <dbReference type="NCBI Taxonomy" id="3040509"/>
    <lineage>
        <taxon>Bacteria</taxon>
        <taxon>Bacillati</taxon>
        <taxon>Actinomycetota</taxon>
        <taxon>Actinomycetes</taxon>
        <taxon>Micromonosporales</taxon>
        <taxon>Micromonosporaceae</taxon>
        <taxon>Actinoplanes</taxon>
    </lineage>
</organism>
<keyword evidence="2" id="KW-1185">Reference proteome</keyword>
<accession>A0ABY8WKS7</accession>
<protein>
    <submittedName>
        <fullName evidence="1">Uncharacterized protein</fullName>
    </submittedName>
</protein>
<proteinExistence type="predicted"/>
<dbReference type="RefSeq" id="WP_284919861.1">
    <property type="nucleotide sequence ID" value="NZ_CP126980.1"/>
</dbReference>
<name>A0ABY8WKS7_9ACTN</name>
<reference evidence="1 2" key="1">
    <citation type="submission" date="2023-06" db="EMBL/GenBank/DDBJ databases">
        <authorList>
            <person name="Yushchuk O."/>
            <person name="Binda E."/>
            <person name="Ruckert-Reed C."/>
            <person name="Fedorenko V."/>
            <person name="Kalinowski J."/>
            <person name="Marinelli F."/>
        </authorList>
    </citation>
    <scope>NUCLEOTIDE SEQUENCE [LARGE SCALE GENOMIC DNA]</scope>
    <source>
        <strain evidence="1 2">NRRL 3884</strain>
    </source>
</reference>
<sequence>MLLRTLPTADPGAWEAIVAVPDLAVTGARAQLLTDAGAADLYGDGSPAKDLAHPEWKKSRETWFTVR</sequence>
<dbReference type="EMBL" id="CP126980">
    <property type="protein sequence ID" value="WIM98479.1"/>
    <property type="molecule type" value="Genomic_DNA"/>
</dbReference>
<dbReference type="Proteomes" id="UP001240150">
    <property type="component" value="Chromosome"/>
</dbReference>